<dbReference type="Gene3D" id="3.30.160.60">
    <property type="entry name" value="Classic Zinc Finger"/>
    <property type="match status" value="1"/>
</dbReference>
<keyword evidence="3" id="KW-0677">Repeat</keyword>
<dbReference type="InterPro" id="IPR013083">
    <property type="entry name" value="Znf_RING/FYVE/PHD"/>
</dbReference>
<protein>
    <recommendedName>
        <fullName evidence="8">C2H2-type domain-containing protein</fullName>
    </recommendedName>
</protein>
<evidence type="ECO:0000313" key="9">
    <source>
        <dbReference type="EMBL" id="KAF5362783.1"/>
    </source>
</evidence>
<dbReference type="Proteomes" id="UP000518752">
    <property type="component" value="Unassembled WGS sequence"/>
</dbReference>
<evidence type="ECO:0000256" key="6">
    <source>
        <dbReference type="ARBA" id="ARBA00023242"/>
    </source>
</evidence>
<comment type="caution">
    <text evidence="9">The sequence shown here is derived from an EMBL/GenBank/DDBJ whole genome shotgun (WGS) entry which is preliminary data.</text>
</comment>
<keyword evidence="6" id="KW-0539">Nucleus</keyword>
<dbReference type="PANTHER" id="PTHR16515">
    <property type="entry name" value="PR DOMAIN ZINC FINGER PROTEIN"/>
    <property type="match status" value="1"/>
</dbReference>
<organism evidence="9 10">
    <name type="scientific">Collybiopsis confluens</name>
    <dbReference type="NCBI Taxonomy" id="2823264"/>
    <lineage>
        <taxon>Eukaryota</taxon>
        <taxon>Fungi</taxon>
        <taxon>Dikarya</taxon>
        <taxon>Basidiomycota</taxon>
        <taxon>Agaricomycotina</taxon>
        <taxon>Agaricomycetes</taxon>
        <taxon>Agaricomycetidae</taxon>
        <taxon>Agaricales</taxon>
        <taxon>Marasmiineae</taxon>
        <taxon>Omphalotaceae</taxon>
        <taxon>Collybiopsis</taxon>
    </lineage>
</organism>
<evidence type="ECO:0000259" key="8">
    <source>
        <dbReference type="PROSITE" id="PS50157"/>
    </source>
</evidence>
<gene>
    <name evidence="9" type="ORF">D9757_010997</name>
</gene>
<keyword evidence="2" id="KW-0479">Metal-binding</keyword>
<dbReference type="GO" id="GO:0010468">
    <property type="term" value="P:regulation of gene expression"/>
    <property type="evidence" value="ECO:0007669"/>
    <property type="project" value="TreeGrafter"/>
</dbReference>
<keyword evidence="5" id="KW-0862">Zinc</keyword>
<dbReference type="SMART" id="SM00355">
    <property type="entry name" value="ZnF_C2H2"/>
    <property type="match status" value="3"/>
</dbReference>
<dbReference type="EMBL" id="JAACJN010000198">
    <property type="protein sequence ID" value="KAF5362783.1"/>
    <property type="molecule type" value="Genomic_DNA"/>
</dbReference>
<reference evidence="9 10" key="1">
    <citation type="journal article" date="2020" name="ISME J.">
        <title>Uncovering the hidden diversity of litter-decomposition mechanisms in mushroom-forming fungi.</title>
        <authorList>
            <person name="Floudas D."/>
            <person name="Bentzer J."/>
            <person name="Ahren D."/>
            <person name="Johansson T."/>
            <person name="Persson P."/>
            <person name="Tunlid A."/>
        </authorList>
    </citation>
    <scope>NUCLEOTIDE SEQUENCE [LARGE SCALE GENOMIC DNA]</scope>
    <source>
        <strain evidence="9 10">CBS 406.79</strain>
    </source>
</reference>
<dbReference type="OrthoDB" id="6077919at2759"/>
<dbReference type="GO" id="GO:0008270">
    <property type="term" value="F:zinc ion binding"/>
    <property type="evidence" value="ECO:0007669"/>
    <property type="project" value="UniProtKB-KW"/>
</dbReference>
<name>A0A8H5LMN6_9AGAR</name>
<feature type="domain" description="C2H2-type" evidence="8">
    <location>
        <begin position="86"/>
        <end position="116"/>
    </location>
</feature>
<evidence type="ECO:0000256" key="1">
    <source>
        <dbReference type="ARBA" id="ARBA00004123"/>
    </source>
</evidence>
<evidence type="ECO:0000256" key="3">
    <source>
        <dbReference type="ARBA" id="ARBA00022737"/>
    </source>
</evidence>
<accession>A0A8H5LMN6</accession>
<proteinExistence type="predicted"/>
<dbReference type="PROSITE" id="PS50157">
    <property type="entry name" value="ZINC_FINGER_C2H2_2"/>
    <property type="match status" value="1"/>
</dbReference>
<sequence length="218" mass="25464">MAAMSTSSSSTMARSESKSSLTHRLDSFEEYRELYCSLCDMDFKSKALLRDHMESSDRHPRCDLCDKSFLNTNSLRRHLILSNRHNHCTTCEKSFDTPLALRIHLEHTKYHREERDELEEDKTYDYEKARYPNTWENVVAADITHRENIENEVVVVEKDQLSRVEAMKRILDLKKRMAERKPRASSTTTKTLKQTCAICLCAQKKMCVTKCGHMFCSL</sequence>
<dbReference type="SUPFAM" id="SSF57850">
    <property type="entry name" value="RING/U-box"/>
    <property type="match status" value="1"/>
</dbReference>
<dbReference type="AlphaFoldDB" id="A0A8H5LMN6"/>
<dbReference type="Pfam" id="PF12874">
    <property type="entry name" value="zf-met"/>
    <property type="match status" value="1"/>
</dbReference>
<dbReference type="SUPFAM" id="SSF57667">
    <property type="entry name" value="beta-beta-alpha zinc fingers"/>
    <property type="match status" value="1"/>
</dbReference>
<comment type="subcellular location">
    <subcellularLocation>
        <location evidence="1">Nucleus</location>
    </subcellularLocation>
</comment>
<evidence type="ECO:0000256" key="4">
    <source>
        <dbReference type="ARBA" id="ARBA00022771"/>
    </source>
</evidence>
<evidence type="ECO:0000313" key="10">
    <source>
        <dbReference type="Proteomes" id="UP000518752"/>
    </source>
</evidence>
<keyword evidence="4 7" id="KW-0863">Zinc-finger</keyword>
<evidence type="ECO:0000256" key="2">
    <source>
        <dbReference type="ARBA" id="ARBA00022723"/>
    </source>
</evidence>
<dbReference type="InterPro" id="IPR013087">
    <property type="entry name" value="Znf_C2H2_type"/>
</dbReference>
<dbReference type="PANTHER" id="PTHR16515:SF49">
    <property type="entry name" value="GASTRULA ZINC FINGER PROTEIN XLCGF49.1-LIKE-RELATED"/>
    <property type="match status" value="1"/>
</dbReference>
<dbReference type="Gene3D" id="3.30.40.10">
    <property type="entry name" value="Zinc/RING finger domain, C3HC4 (zinc finger)"/>
    <property type="match status" value="1"/>
</dbReference>
<evidence type="ECO:0000256" key="7">
    <source>
        <dbReference type="PROSITE-ProRule" id="PRU00042"/>
    </source>
</evidence>
<dbReference type="InterPro" id="IPR050331">
    <property type="entry name" value="Zinc_finger"/>
</dbReference>
<keyword evidence="10" id="KW-1185">Reference proteome</keyword>
<evidence type="ECO:0000256" key="5">
    <source>
        <dbReference type="ARBA" id="ARBA00022833"/>
    </source>
</evidence>
<dbReference type="GO" id="GO:0005634">
    <property type="term" value="C:nucleus"/>
    <property type="evidence" value="ECO:0007669"/>
    <property type="project" value="UniProtKB-SubCell"/>
</dbReference>
<dbReference type="InterPro" id="IPR036236">
    <property type="entry name" value="Znf_C2H2_sf"/>
</dbReference>